<evidence type="ECO:0000259" key="3">
    <source>
        <dbReference type="Pfam" id="PF13087"/>
    </source>
</evidence>
<evidence type="ECO:0000256" key="1">
    <source>
        <dbReference type="ARBA" id="ARBA00022806"/>
    </source>
</evidence>
<dbReference type="InterPro" id="IPR041679">
    <property type="entry name" value="DNA2/NAM7-like_C"/>
</dbReference>
<gene>
    <name evidence="4" type="ORF">CMUS01_04421</name>
</gene>
<dbReference type="PANTHER" id="PTHR10887:SF495">
    <property type="entry name" value="HELICASE SENATAXIN ISOFORM X1-RELATED"/>
    <property type="match status" value="1"/>
</dbReference>
<dbReference type="InterPro" id="IPR047187">
    <property type="entry name" value="SF1_C_Upf1"/>
</dbReference>
<dbReference type="Pfam" id="PF13086">
    <property type="entry name" value="AAA_11"/>
    <property type="match status" value="1"/>
</dbReference>
<dbReference type="AlphaFoldDB" id="A0A8H6KWQ6"/>
<keyword evidence="1" id="KW-0347">Helicase</keyword>
<dbReference type="OrthoDB" id="6513042at2759"/>
<sequence>MVEVLDSRVEDILRAIIISANDVGQMMLEPFKQILSKARVLSISAYARLAEIVALTVESPSLALDNMLCGMEQQSSRLVPERPTLTRRITHLLNGITFNHVEEAAEQYYDRPDLLSLNCLCDTEDGWPVVRADFRLDSSGGTPRTSTHVRKVSDDLQKYTCDAMAGQEVHSSRAALRKATQMVKQARIVFTTCIGAALGVLRREKFDIVIIDEASQQTEPASLVPLTKGCTKAVLVGDHVQLRLTKVMLDTQYRMHKDVCRFSSEVFYNGNLRTGIKASERPIPPSTFPWPLIENSPRPESLGTEARHHRIVFIESAAPGDLRQKSKCNRGQAAVRQVGLLKQNLSSNNLVEVCSIDSFQGKEADVIVFVTVRCNQRCEIGFLSDLRRLDVVLTRARTGVIIIGNRATLSGTPVSEECARTWKKLIDATKDVKVSEAARGHRGSQ</sequence>
<dbReference type="PANTHER" id="PTHR10887">
    <property type="entry name" value="DNA2/NAM7 HELICASE FAMILY"/>
    <property type="match status" value="1"/>
</dbReference>
<dbReference type="CDD" id="cd18808">
    <property type="entry name" value="SF1_C_Upf1"/>
    <property type="match status" value="1"/>
</dbReference>
<dbReference type="Gene3D" id="3.40.50.300">
    <property type="entry name" value="P-loop containing nucleotide triphosphate hydrolases"/>
    <property type="match status" value="3"/>
</dbReference>
<dbReference type="Pfam" id="PF13087">
    <property type="entry name" value="AAA_12"/>
    <property type="match status" value="1"/>
</dbReference>
<keyword evidence="1" id="KW-0067">ATP-binding</keyword>
<keyword evidence="1" id="KW-0378">Hydrolase</keyword>
<organism evidence="4 5">
    <name type="scientific">Colletotrichum musicola</name>
    <dbReference type="NCBI Taxonomy" id="2175873"/>
    <lineage>
        <taxon>Eukaryota</taxon>
        <taxon>Fungi</taxon>
        <taxon>Dikarya</taxon>
        <taxon>Ascomycota</taxon>
        <taxon>Pezizomycotina</taxon>
        <taxon>Sordariomycetes</taxon>
        <taxon>Hypocreomycetidae</taxon>
        <taxon>Glomerellales</taxon>
        <taxon>Glomerellaceae</taxon>
        <taxon>Colletotrichum</taxon>
        <taxon>Colletotrichum orchidearum species complex</taxon>
    </lineage>
</organism>
<dbReference type="InterPro" id="IPR041677">
    <property type="entry name" value="DNA2/NAM7_AAA_11"/>
</dbReference>
<dbReference type="SUPFAM" id="SSF52540">
    <property type="entry name" value="P-loop containing nucleoside triphosphate hydrolases"/>
    <property type="match status" value="1"/>
</dbReference>
<reference evidence="4" key="1">
    <citation type="journal article" date="2020" name="Phytopathology">
        <title>Genome Sequence Resources of Colletotrichum truncatum, C. plurivorum, C. musicola, and C. sojae: Four Species Pathogenic to Soybean (Glycine max).</title>
        <authorList>
            <person name="Rogerio F."/>
            <person name="Boufleur T.R."/>
            <person name="Ciampi-Guillardi M."/>
            <person name="Sukno S.A."/>
            <person name="Thon M.R."/>
            <person name="Massola Junior N.S."/>
            <person name="Baroncelli R."/>
        </authorList>
    </citation>
    <scope>NUCLEOTIDE SEQUENCE</scope>
    <source>
        <strain evidence="4">LFN0074</strain>
    </source>
</reference>
<feature type="domain" description="DNA2/NAM7 helicase-like C-terminal" evidence="3">
    <location>
        <begin position="244"/>
        <end position="406"/>
    </location>
</feature>
<evidence type="ECO:0000259" key="2">
    <source>
        <dbReference type="Pfam" id="PF13086"/>
    </source>
</evidence>
<evidence type="ECO:0000313" key="4">
    <source>
        <dbReference type="EMBL" id="KAF6838960.1"/>
    </source>
</evidence>
<feature type="domain" description="DNA2/NAM7 helicase helicase" evidence="2">
    <location>
        <begin position="170"/>
        <end position="243"/>
    </location>
</feature>
<dbReference type="EMBL" id="WIGM01000120">
    <property type="protein sequence ID" value="KAF6838960.1"/>
    <property type="molecule type" value="Genomic_DNA"/>
</dbReference>
<dbReference type="Proteomes" id="UP000639643">
    <property type="component" value="Unassembled WGS sequence"/>
</dbReference>
<dbReference type="InterPro" id="IPR045055">
    <property type="entry name" value="DNA2/NAM7-like"/>
</dbReference>
<name>A0A8H6KWQ6_9PEZI</name>
<keyword evidence="5" id="KW-1185">Reference proteome</keyword>
<dbReference type="GO" id="GO:0004386">
    <property type="term" value="F:helicase activity"/>
    <property type="evidence" value="ECO:0007669"/>
    <property type="project" value="InterPro"/>
</dbReference>
<accession>A0A8H6KWQ6</accession>
<keyword evidence="1" id="KW-0547">Nucleotide-binding</keyword>
<proteinExistence type="predicted"/>
<dbReference type="InterPro" id="IPR027417">
    <property type="entry name" value="P-loop_NTPase"/>
</dbReference>
<comment type="caution">
    <text evidence="4">The sequence shown here is derived from an EMBL/GenBank/DDBJ whole genome shotgun (WGS) entry which is preliminary data.</text>
</comment>
<protein>
    <recommendedName>
        <fullName evidence="6">DNA2/NAM7 helicase-like C-terminal domain-containing protein</fullName>
    </recommendedName>
</protein>
<evidence type="ECO:0008006" key="6">
    <source>
        <dbReference type="Google" id="ProtNLM"/>
    </source>
</evidence>
<evidence type="ECO:0000313" key="5">
    <source>
        <dbReference type="Proteomes" id="UP000639643"/>
    </source>
</evidence>